<dbReference type="PANTHER" id="PTHR43328">
    <property type="entry name" value="ACETYLTRANSFERASE-RELATED"/>
    <property type="match status" value="1"/>
</dbReference>
<evidence type="ECO:0000259" key="1">
    <source>
        <dbReference type="PROSITE" id="PS51186"/>
    </source>
</evidence>
<dbReference type="InterPro" id="IPR000182">
    <property type="entry name" value="GNAT_dom"/>
</dbReference>
<dbReference type="EMBL" id="AP023359">
    <property type="protein sequence ID" value="BCJ67476.1"/>
    <property type="molecule type" value="Genomic_DNA"/>
</dbReference>
<evidence type="ECO:0000313" key="3">
    <source>
        <dbReference type="Proteomes" id="UP000680866"/>
    </source>
</evidence>
<dbReference type="SUPFAM" id="SSF55729">
    <property type="entry name" value="Acyl-CoA N-acyltransferases (Nat)"/>
    <property type="match status" value="1"/>
</dbReference>
<keyword evidence="3" id="KW-1185">Reference proteome</keyword>
<proteinExistence type="predicted"/>
<accession>A0A810N268</accession>
<gene>
    <name evidence="2" type="ORF">Prubr_44970</name>
</gene>
<name>A0A810N268_9ACTN</name>
<dbReference type="PROSITE" id="PS51186">
    <property type="entry name" value="GNAT"/>
    <property type="match status" value="1"/>
</dbReference>
<dbReference type="KEGG" id="pry:Prubr_44970"/>
<dbReference type="InterPro" id="IPR016181">
    <property type="entry name" value="Acyl_CoA_acyltransferase"/>
</dbReference>
<dbReference type="Proteomes" id="UP000680866">
    <property type="component" value="Chromosome"/>
</dbReference>
<protein>
    <submittedName>
        <fullName evidence="2">N-acetyltransferase GCN5</fullName>
    </submittedName>
</protein>
<dbReference type="AlphaFoldDB" id="A0A810N268"/>
<dbReference type="Gene3D" id="3.40.630.30">
    <property type="match status" value="1"/>
</dbReference>
<evidence type="ECO:0000313" key="2">
    <source>
        <dbReference type="EMBL" id="BCJ67476.1"/>
    </source>
</evidence>
<sequence>MAGAVPDVGIRGAELSAPGARLGRMGSEVAPGDIRLRDVEEADLPVFFEQEHDPEATRRSNFPPRERERFMTHWATRVLGDPTVFVQAVTVDGELAGNAVAWWEGDRRFLGYWLGRRFWGRGIGTRALTLFLARERNRPLYADPYVGNTGSIRLLERCGFTRTGWVWDGEHEHVMLVLGE</sequence>
<dbReference type="GO" id="GO:0016747">
    <property type="term" value="F:acyltransferase activity, transferring groups other than amino-acyl groups"/>
    <property type="evidence" value="ECO:0007669"/>
    <property type="project" value="InterPro"/>
</dbReference>
<dbReference type="Pfam" id="PF13302">
    <property type="entry name" value="Acetyltransf_3"/>
    <property type="match status" value="1"/>
</dbReference>
<reference evidence="2" key="1">
    <citation type="submission" date="2020-08" db="EMBL/GenBank/DDBJ databases">
        <title>Whole genome shotgun sequence of Polymorphospora rubra NBRC 101157.</title>
        <authorList>
            <person name="Komaki H."/>
            <person name="Tamura T."/>
        </authorList>
    </citation>
    <scope>NUCLEOTIDE SEQUENCE</scope>
    <source>
        <strain evidence="2">NBRC 101157</strain>
    </source>
</reference>
<organism evidence="2 3">
    <name type="scientific">Polymorphospora rubra</name>
    <dbReference type="NCBI Taxonomy" id="338584"/>
    <lineage>
        <taxon>Bacteria</taxon>
        <taxon>Bacillati</taxon>
        <taxon>Actinomycetota</taxon>
        <taxon>Actinomycetes</taxon>
        <taxon>Micromonosporales</taxon>
        <taxon>Micromonosporaceae</taxon>
        <taxon>Polymorphospora</taxon>
    </lineage>
</organism>
<dbReference type="PANTHER" id="PTHR43328:SF1">
    <property type="entry name" value="N-ACETYLTRANSFERASE DOMAIN-CONTAINING PROTEIN"/>
    <property type="match status" value="1"/>
</dbReference>
<feature type="domain" description="N-acetyltransferase" evidence="1">
    <location>
        <begin position="34"/>
        <end position="180"/>
    </location>
</feature>